<dbReference type="InterPro" id="IPR009057">
    <property type="entry name" value="Homeodomain-like_sf"/>
</dbReference>
<dbReference type="SMART" id="SM00717">
    <property type="entry name" value="SANT"/>
    <property type="match status" value="2"/>
</dbReference>
<comment type="caution">
    <text evidence="10">The sequence shown here is derived from an EMBL/GenBank/DDBJ whole genome shotgun (WGS) entry which is preliminary data.</text>
</comment>
<gene>
    <name evidence="10" type="ORF">BVC80_9097g205</name>
</gene>
<feature type="domain" description="HTH myb-type" evidence="9">
    <location>
        <begin position="9"/>
        <end position="65"/>
    </location>
</feature>
<dbReference type="InterPro" id="IPR001005">
    <property type="entry name" value="SANT/Myb"/>
</dbReference>
<dbReference type="Proteomes" id="UP000195402">
    <property type="component" value="Unassembled WGS sequence"/>
</dbReference>
<dbReference type="Gene3D" id="1.10.10.60">
    <property type="entry name" value="Homeodomain-like"/>
    <property type="match status" value="2"/>
</dbReference>
<dbReference type="EMBL" id="MVGT01002224">
    <property type="protein sequence ID" value="OVA09108.1"/>
    <property type="molecule type" value="Genomic_DNA"/>
</dbReference>
<evidence type="ECO:0000256" key="6">
    <source>
        <dbReference type="ARBA" id="ARBA00023242"/>
    </source>
</evidence>
<reference evidence="10 11" key="1">
    <citation type="journal article" date="2017" name="Mol. Plant">
        <title>The Genome of Medicinal Plant Macleaya cordata Provides New Insights into Benzylisoquinoline Alkaloids Metabolism.</title>
        <authorList>
            <person name="Liu X."/>
            <person name="Liu Y."/>
            <person name="Huang P."/>
            <person name="Ma Y."/>
            <person name="Qing Z."/>
            <person name="Tang Q."/>
            <person name="Cao H."/>
            <person name="Cheng P."/>
            <person name="Zheng Y."/>
            <person name="Yuan Z."/>
            <person name="Zhou Y."/>
            <person name="Liu J."/>
            <person name="Tang Z."/>
            <person name="Zhuo Y."/>
            <person name="Zhang Y."/>
            <person name="Yu L."/>
            <person name="Huang J."/>
            <person name="Yang P."/>
            <person name="Peng Q."/>
            <person name="Zhang J."/>
            <person name="Jiang W."/>
            <person name="Zhang Z."/>
            <person name="Lin K."/>
            <person name="Ro D.K."/>
            <person name="Chen X."/>
            <person name="Xiong X."/>
            <person name="Shang Y."/>
            <person name="Huang S."/>
            <person name="Zeng J."/>
        </authorList>
    </citation>
    <scope>NUCLEOTIDE SEQUENCE [LARGE SCALE GENOMIC DNA]</scope>
    <source>
        <strain evidence="11">cv. BLH2017</strain>
        <tissue evidence="10">Root</tissue>
    </source>
</reference>
<keyword evidence="11" id="KW-1185">Reference proteome</keyword>
<evidence type="ECO:0000313" key="11">
    <source>
        <dbReference type="Proteomes" id="UP000195402"/>
    </source>
</evidence>
<evidence type="ECO:0000256" key="5">
    <source>
        <dbReference type="ARBA" id="ARBA00023163"/>
    </source>
</evidence>
<evidence type="ECO:0000256" key="4">
    <source>
        <dbReference type="ARBA" id="ARBA00023125"/>
    </source>
</evidence>
<feature type="compositionally biased region" description="Low complexity" evidence="7">
    <location>
        <begin position="235"/>
        <end position="244"/>
    </location>
</feature>
<dbReference type="InParanoid" id="A0A200QF24"/>
<evidence type="ECO:0000256" key="2">
    <source>
        <dbReference type="ARBA" id="ARBA00022737"/>
    </source>
</evidence>
<feature type="domain" description="HTH myb-type" evidence="9">
    <location>
        <begin position="83"/>
        <end position="109"/>
    </location>
</feature>
<dbReference type="OrthoDB" id="2143914at2759"/>
<dbReference type="OMA" id="WSEFLHE"/>
<dbReference type="InterPro" id="IPR015495">
    <property type="entry name" value="Myb_TF_plants"/>
</dbReference>
<organism evidence="10 11">
    <name type="scientific">Macleaya cordata</name>
    <name type="common">Five-seeded plume-poppy</name>
    <name type="synonym">Bocconia cordata</name>
    <dbReference type="NCBI Taxonomy" id="56857"/>
    <lineage>
        <taxon>Eukaryota</taxon>
        <taxon>Viridiplantae</taxon>
        <taxon>Streptophyta</taxon>
        <taxon>Embryophyta</taxon>
        <taxon>Tracheophyta</taxon>
        <taxon>Spermatophyta</taxon>
        <taxon>Magnoliopsida</taxon>
        <taxon>Ranunculales</taxon>
        <taxon>Papaveraceae</taxon>
        <taxon>Papaveroideae</taxon>
        <taxon>Macleaya</taxon>
    </lineage>
</organism>
<dbReference type="FunFam" id="1.10.10.60:FF:000015">
    <property type="entry name" value="Transcription factor RAX3"/>
    <property type="match status" value="1"/>
</dbReference>
<evidence type="ECO:0000313" key="10">
    <source>
        <dbReference type="EMBL" id="OVA09108.1"/>
    </source>
</evidence>
<dbReference type="PROSITE" id="PS51294">
    <property type="entry name" value="HTH_MYB"/>
    <property type="match status" value="2"/>
</dbReference>
<evidence type="ECO:0000256" key="3">
    <source>
        <dbReference type="ARBA" id="ARBA00023015"/>
    </source>
</evidence>
<proteinExistence type="predicted"/>
<dbReference type="PROSITE" id="PS50090">
    <property type="entry name" value="MYB_LIKE"/>
    <property type="match status" value="1"/>
</dbReference>
<keyword evidence="3" id="KW-0805">Transcription regulation</keyword>
<dbReference type="SUPFAM" id="SSF46689">
    <property type="entry name" value="Homeodomain-like"/>
    <property type="match status" value="1"/>
</dbReference>
<feature type="compositionally biased region" description="Pro residues" evidence="7">
    <location>
        <begin position="252"/>
        <end position="262"/>
    </location>
</feature>
<dbReference type="AlphaFoldDB" id="A0A200QF24"/>
<name>A0A200QF24_MACCD</name>
<keyword evidence="2" id="KW-0677">Repeat</keyword>
<evidence type="ECO:0000256" key="7">
    <source>
        <dbReference type="SAM" id="MobiDB-lite"/>
    </source>
</evidence>
<dbReference type="GO" id="GO:0005634">
    <property type="term" value="C:nucleus"/>
    <property type="evidence" value="ECO:0007669"/>
    <property type="project" value="UniProtKB-SubCell"/>
</dbReference>
<keyword evidence="5" id="KW-0804">Transcription</keyword>
<keyword evidence="6" id="KW-0539">Nucleus</keyword>
<comment type="subcellular location">
    <subcellularLocation>
        <location evidence="1">Nucleus</location>
    </subcellularLocation>
</comment>
<feature type="region of interest" description="Disordered" evidence="7">
    <location>
        <begin position="233"/>
        <end position="272"/>
    </location>
</feature>
<dbReference type="GO" id="GO:0003677">
    <property type="term" value="F:DNA binding"/>
    <property type="evidence" value="ECO:0007669"/>
    <property type="project" value="UniProtKB-KW"/>
</dbReference>
<dbReference type="InterPro" id="IPR017930">
    <property type="entry name" value="Myb_dom"/>
</dbReference>
<dbReference type="STRING" id="56857.A0A200QF24"/>
<dbReference type="CDD" id="cd00167">
    <property type="entry name" value="SANT"/>
    <property type="match status" value="2"/>
</dbReference>
<dbReference type="PANTHER" id="PTHR47994">
    <property type="entry name" value="F14D16.11-RELATED"/>
    <property type="match status" value="1"/>
</dbReference>
<keyword evidence="4" id="KW-0238">DNA-binding</keyword>
<dbReference type="PANTHER" id="PTHR47994:SF5">
    <property type="entry name" value="F14D16.11-RELATED"/>
    <property type="match status" value="1"/>
</dbReference>
<evidence type="ECO:0000256" key="1">
    <source>
        <dbReference type="ARBA" id="ARBA00004123"/>
    </source>
</evidence>
<feature type="domain" description="Myb-like" evidence="8">
    <location>
        <begin position="9"/>
        <end position="61"/>
    </location>
</feature>
<protein>
    <submittedName>
        <fullName evidence="10">SANT/Myb domain</fullName>
    </submittedName>
</protein>
<evidence type="ECO:0000259" key="8">
    <source>
        <dbReference type="PROSITE" id="PS50090"/>
    </source>
</evidence>
<dbReference type="Pfam" id="PF00249">
    <property type="entry name" value="Myb_DNA-binding"/>
    <property type="match status" value="2"/>
</dbReference>
<evidence type="ECO:0000259" key="9">
    <source>
        <dbReference type="PROSITE" id="PS51294"/>
    </source>
</evidence>
<sequence>MGRPPCCDKSNVKRGLWTAEEDAKILAYVSRHGTGNWTSVPKKAGLKRCGKSCRLRWTNYLRPDLKHENFTPQEEELIIRLHATIANQLPGRTDNDVKNFWNTKLRKKLFEMGIDPVTHKPFSQILADYGNIGGLPNKTTRFGSLNRDLRNAFMSKSEPISSVPQDSFSNITNHSMGINIKTPKMEPIQEIALNNNSWDLLAQLHAIQLVTEASNNNYTNKEIMQPNLNFFHEGSSSSSSASSSNLINQVTSPPPSILPPQPSVIQSTTPSSPFSWSEFLHEDVFLPSDHQQPQLQQQQNEEFQWLSSSTGSLSIQVQAQNIEIPKMDQFKNYGEEKQSSDGVRDMGNVGNNFDYMGQQQATYYPLMSGGEAANAVGSSSSSNNSFIEGILDQDSEMVMWEFPNLFDDPF</sequence>
<accession>A0A200QF24</accession>